<dbReference type="RefSeq" id="WP_006078165.1">
    <property type="nucleotide sequence ID" value="NZ_AOMD01000025.1"/>
</dbReference>
<dbReference type="PANTHER" id="PTHR35610:SF3">
    <property type="entry name" value="PROTEASOME ASSEMBLY CHAPERONE FAMILY PROTEIN"/>
    <property type="match status" value="1"/>
</dbReference>
<dbReference type="Gene3D" id="3.40.50.10900">
    <property type="entry name" value="PAC-like subunit"/>
    <property type="match status" value="1"/>
</dbReference>
<dbReference type="OrthoDB" id="165933at2157"/>
<dbReference type="SUPFAM" id="SSF159659">
    <property type="entry name" value="Cgl1923-like"/>
    <property type="match status" value="1"/>
</dbReference>
<sequence length="248" mass="26822">MAETIRTSPDATFDVVHDAEPPETLLAGFAEFGMAGLTAADSLVDQLDLEQTGHITADRLPAITPFSDGVARHHTRLFSRPDLDITVLVGELFVPLPAAAALAESVLEWTESNGVTETTVLSGVPMAHGPGEHRSFYVATEAYRERRLDGIDVQPMGNGFLDGINGTLMARGIDSPLDACVLTTPVHPLAPDAEAAARLLETADTIYDLGVDAGPLRSFAEEVRQHYESLAEHVESTDDHRYDDQMFR</sequence>
<evidence type="ECO:0000313" key="2">
    <source>
        <dbReference type="Proteomes" id="UP000011669"/>
    </source>
</evidence>
<dbReference type="PANTHER" id="PTHR35610">
    <property type="entry name" value="3-ISOPROPYLMALATE DEHYDRATASE-RELATED"/>
    <property type="match status" value="1"/>
</dbReference>
<gene>
    <name evidence="1" type="ORF">C449_11528</name>
</gene>
<organism evidence="1 2">
    <name type="scientific">Halococcus saccharolyticus DSM 5350</name>
    <dbReference type="NCBI Taxonomy" id="1227455"/>
    <lineage>
        <taxon>Archaea</taxon>
        <taxon>Methanobacteriati</taxon>
        <taxon>Methanobacteriota</taxon>
        <taxon>Stenosarchaea group</taxon>
        <taxon>Halobacteria</taxon>
        <taxon>Halobacteriales</taxon>
        <taxon>Halococcaceae</taxon>
        <taxon>Halococcus</taxon>
    </lineage>
</organism>
<dbReference type="InParanoid" id="M0MHI3"/>
<dbReference type="EMBL" id="AOMD01000025">
    <property type="protein sequence ID" value="EMA44154.1"/>
    <property type="molecule type" value="Genomic_DNA"/>
</dbReference>
<accession>M0MHI3</accession>
<reference evidence="1 2" key="1">
    <citation type="journal article" date="2014" name="PLoS Genet.">
        <title>Phylogenetically driven sequencing of extremely halophilic archaea reveals strategies for static and dynamic osmo-response.</title>
        <authorList>
            <person name="Becker E.A."/>
            <person name="Seitzer P.M."/>
            <person name="Tritt A."/>
            <person name="Larsen D."/>
            <person name="Krusor M."/>
            <person name="Yao A.I."/>
            <person name="Wu D."/>
            <person name="Madern D."/>
            <person name="Eisen J.A."/>
            <person name="Darling A.E."/>
            <person name="Facciotti M.T."/>
        </authorList>
    </citation>
    <scope>NUCLEOTIDE SEQUENCE [LARGE SCALE GENOMIC DNA]</scope>
    <source>
        <strain evidence="1 2">DSM 5350</strain>
    </source>
</reference>
<proteinExistence type="predicted"/>
<comment type="caution">
    <text evidence="1">The sequence shown here is derived from an EMBL/GenBank/DDBJ whole genome shotgun (WGS) entry which is preliminary data.</text>
</comment>
<dbReference type="Pfam" id="PF09754">
    <property type="entry name" value="PAC2"/>
    <property type="match status" value="1"/>
</dbReference>
<dbReference type="STRING" id="1227455.C449_11528"/>
<dbReference type="InterPro" id="IPR038389">
    <property type="entry name" value="PSMG2_sf"/>
</dbReference>
<keyword evidence="2" id="KW-1185">Reference proteome</keyword>
<evidence type="ECO:0008006" key="3">
    <source>
        <dbReference type="Google" id="ProtNLM"/>
    </source>
</evidence>
<dbReference type="InterPro" id="IPR019151">
    <property type="entry name" value="Proteasome_assmbl_chaperone_2"/>
</dbReference>
<protein>
    <recommendedName>
        <fullName evidence="3">Proteasome assembly chaperone family protein</fullName>
    </recommendedName>
</protein>
<dbReference type="AlphaFoldDB" id="M0MHI3"/>
<dbReference type="PATRIC" id="fig|1227455.4.peg.2364"/>
<dbReference type="Proteomes" id="UP000011669">
    <property type="component" value="Unassembled WGS sequence"/>
</dbReference>
<name>M0MHI3_9EURY</name>
<evidence type="ECO:0000313" key="1">
    <source>
        <dbReference type="EMBL" id="EMA44154.1"/>
    </source>
</evidence>